<feature type="compositionally biased region" description="Polar residues" evidence="1">
    <location>
        <begin position="151"/>
        <end position="162"/>
    </location>
</feature>
<evidence type="ECO:0000313" key="2">
    <source>
        <dbReference type="EMBL" id="NEE09522.1"/>
    </source>
</evidence>
<name>A0A6G3WVS0_9ACTN</name>
<accession>A0A6G3WVS0</accession>
<evidence type="ECO:0000256" key="1">
    <source>
        <dbReference type="SAM" id="MobiDB-lite"/>
    </source>
</evidence>
<proteinExistence type="predicted"/>
<feature type="region of interest" description="Disordered" evidence="1">
    <location>
        <begin position="142"/>
        <end position="162"/>
    </location>
</feature>
<reference evidence="2" key="1">
    <citation type="submission" date="2020-01" db="EMBL/GenBank/DDBJ databases">
        <title>Insect and environment-associated Actinomycetes.</title>
        <authorList>
            <person name="Currrie C."/>
            <person name="Chevrette M."/>
            <person name="Carlson C."/>
            <person name="Stubbendieck R."/>
            <person name="Wendt-Pienkowski E."/>
        </authorList>
    </citation>
    <scope>NUCLEOTIDE SEQUENCE</scope>
    <source>
        <strain evidence="2">SID7499</strain>
    </source>
</reference>
<sequence>MPRISTETRTRNEEAIRAAMDRLLRGELPPGGHCDITTLAAEAGVPRTGFYAKRNRDGSDRRGPYQHLAEEFERRLKTMQDAGAMPDPRDGQIARLKEDNGTLRARVSARDAEIAELKEFRKRALSQLAAQHAELERLRRQLEGGTVRRLPTQTSAPFGSCS</sequence>
<organism evidence="2">
    <name type="scientific">Streptomyces sp. SID7499</name>
    <dbReference type="NCBI Taxonomy" id="2706086"/>
    <lineage>
        <taxon>Bacteria</taxon>
        <taxon>Bacillati</taxon>
        <taxon>Actinomycetota</taxon>
        <taxon>Actinomycetes</taxon>
        <taxon>Kitasatosporales</taxon>
        <taxon>Streptomycetaceae</taxon>
        <taxon>Streptomyces</taxon>
    </lineage>
</organism>
<gene>
    <name evidence="2" type="ORF">G3M58_24085</name>
</gene>
<dbReference type="AlphaFoldDB" id="A0A6G3WVS0"/>
<dbReference type="EMBL" id="JAAGMN010002457">
    <property type="protein sequence ID" value="NEE09522.1"/>
    <property type="molecule type" value="Genomic_DNA"/>
</dbReference>
<protein>
    <submittedName>
        <fullName evidence="2">Uncharacterized protein</fullName>
    </submittedName>
</protein>
<comment type="caution">
    <text evidence="2">The sequence shown here is derived from an EMBL/GenBank/DDBJ whole genome shotgun (WGS) entry which is preliminary data.</text>
</comment>